<evidence type="ECO:0000256" key="3">
    <source>
        <dbReference type="PROSITE-ProRule" id="PRU00409"/>
    </source>
</evidence>
<organism evidence="5 6">
    <name type="scientific">Jatrophihabitans endophyticus</name>
    <dbReference type="NCBI Taxonomy" id="1206085"/>
    <lineage>
        <taxon>Bacteria</taxon>
        <taxon>Bacillati</taxon>
        <taxon>Actinomycetota</taxon>
        <taxon>Actinomycetes</taxon>
        <taxon>Jatrophihabitantales</taxon>
        <taxon>Jatrophihabitantaceae</taxon>
        <taxon>Jatrophihabitans</taxon>
    </lineage>
</organism>
<accession>A0A1M5U2L8</accession>
<dbReference type="Gene3D" id="3.40.50.20">
    <property type="match status" value="1"/>
</dbReference>
<dbReference type="InterPro" id="IPR011761">
    <property type="entry name" value="ATP-grasp"/>
</dbReference>
<dbReference type="STRING" id="1206085.SAMN05443575_4118"/>
<dbReference type="PANTHER" id="PTHR23132:SF23">
    <property type="entry name" value="D-ALANINE--D-ALANINE LIGASE B"/>
    <property type="match status" value="1"/>
</dbReference>
<dbReference type="OrthoDB" id="9813261at2"/>
<evidence type="ECO:0000256" key="1">
    <source>
        <dbReference type="ARBA" id="ARBA00010871"/>
    </source>
</evidence>
<dbReference type="Gene3D" id="3.30.470.20">
    <property type="entry name" value="ATP-grasp fold, B domain"/>
    <property type="match status" value="1"/>
</dbReference>
<dbReference type="InterPro" id="IPR011095">
    <property type="entry name" value="Dala_Dala_lig_C"/>
</dbReference>
<proteinExistence type="inferred from homology"/>
<gene>
    <name evidence="5" type="ORF">SAMN05443575_4118</name>
</gene>
<keyword evidence="3" id="KW-0547">Nucleotide-binding</keyword>
<evidence type="ECO:0000313" key="5">
    <source>
        <dbReference type="EMBL" id="SHH57355.1"/>
    </source>
</evidence>
<name>A0A1M5U2L8_9ACTN</name>
<evidence type="ECO:0000313" key="6">
    <source>
        <dbReference type="Proteomes" id="UP000186132"/>
    </source>
</evidence>
<sequence length="348" mass="36451">MPRPPRRVLHLAGSPTDDFFADLSLLYAADCLAAVADPARYDPLIAWVSPDGSWRFPASLDRGDIAAAAPYTLPAATARLADEGVEVVVPQLFCRAGMTTYRALIEAQGIPLVGNTGDVMALTANKAQAKQVVAGAGVRVAAGRVVDRGEDPAVALPAVVKPVDADNSAGVSLVRERVELRTALAAALAHSRQALVESYVELGREVRCGVVERDGELVVLPLEEYAVHPTRKPVRGADDKLARDGAGELGLVAKDAEHAWIVPPDDPVNAAVGAAARAAHRALGCRHYSLFDFRVDPTGTPVFLEASLYCSFARTSVLAVMAAAAGIPVERLFADLVTAATAGEGAPQ</sequence>
<dbReference type="GO" id="GO:0008716">
    <property type="term" value="F:D-alanine-D-alanine ligase activity"/>
    <property type="evidence" value="ECO:0007669"/>
    <property type="project" value="InterPro"/>
</dbReference>
<dbReference type="Pfam" id="PF07478">
    <property type="entry name" value="Dala_Dala_lig_C"/>
    <property type="match status" value="1"/>
</dbReference>
<dbReference type="EMBL" id="FQVU01000007">
    <property type="protein sequence ID" value="SHH57355.1"/>
    <property type="molecule type" value="Genomic_DNA"/>
</dbReference>
<dbReference type="InterPro" id="IPR013815">
    <property type="entry name" value="ATP_grasp_subdomain_1"/>
</dbReference>
<dbReference type="SUPFAM" id="SSF56059">
    <property type="entry name" value="Glutathione synthetase ATP-binding domain-like"/>
    <property type="match status" value="1"/>
</dbReference>
<keyword evidence="2 5" id="KW-0436">Ligase</keyword>
<evidence type="ECO:0000256" key="2">
    <source>
        <dbReference type="ARBA" id="ARBA00022598"/>
    </source>
</evidence>
<dbReference type="PANTHER" id="PTHR23132">
    <property type="entry name" value="D-ALANINE--D-ALANINE LIGASE"/>
    <property type="match status" value="1"/>
</dbReference>
<dbReference type="RefSeq" id="WP_073392309.1">
    <property type="nucleotide sequence ID" value="NZ_FQVU01000007.1"/>
</dbReference>
<reference evidence="5 6" key="1">
    <citation type="submission" date="2016-11" db="EMBL/GenBank/DDBJ databases">
        <authorList>
            <person name="Jaros S."/>
            <person name="Januszkiewicz K."/>
            <person name="Wedrychowicz H."/>
        </authorList>
    </citation>
    <scope>NUCLEOTIDE SEQUENCE [LARGE SCALE GENOMIC DNA]</scope>
    <source>
        <strain evidence="5 6">DSM 45627</strain>
    </source>
</reference>
<feature type="domain" description="ATP-grasp" evidence="4">
    <location>
        <begin position="130"/>
        <end position="338"/>
    </location>
</feature>
<dbReference type="GO" id="GO:0005524">
    <property type="term" value="F:ATP binding"/>
    <property type="evidence" value="ECO:0007669"/>
    <property type="project" value="UniProtKB-UniRule"/>
</dbReference>
<comment type="similarity">
    <text evidence="1">Belongs to the D-alanine--D-alanine ligase family.</text>
</comment>
<dbReference type="Gene3D" id="3.30.1490.20">
    <property type="entry name" value="ATP-grasp fold, A domain"/>
    <property type="match status" value="1"/>
</dbReference>
<protein>
    <submittedName>
        <fullName evidence="5">D-alanine-D-alanine ligase</fullName>
    </submittedName>
</protein>
<evidence type="ECO:0000259" key="4">
    <source>
        <dbReference type="PROSITE" id="PS50975"/>
    </source>
</evidence>
<keyword evidence="3" id="KW-0067">ATP-binding</keyword>
<dbReference type="Proteomes" id="UP000186132">
    <property type="component" value="Unassembled WGS sequence"/>
</dbReference>
<dbReference type="AlphaFoldDB" id="A0A1M5U2L8"/>
<dbReference type="PROSITE" id="PS50975">
    <property type="entry name" value="ATP_GRASP"/>
    <property type="match status" value="1"/>
</dbReference>
<keyword evidence="6" id="KW-1185">Reference proteome</keyword>
<dbReference type="GO" id="GO:0046872">
    <property type="term" value="F:metal ion binding"/>
    <property type="evidence" value="ECO:0007669"/>
    <property type="project" value="InterPro"/>
</dbReference>